<sequence>CIKNNQWKYVTHSLFYPNYNNIVKSIKKWCHKNNYFFIIKNKAKYEKSTSQYNKEADLVIKDSSEKWFPQTIFEIAKLSDIVINFISSGTYDIIASNTFNISINLMEIDMTSKPSYFFKKEIYEYKGVSVFKNYKEIGKFLENSKLENFTINKNNQKKYIKKYLGQNDRQASKRIIDYILKNS</sequence>
<evidence type="ECO:0000313" key="1">
    <source>
        <dbReference type="EMBL" id="PIR05164.1"/>
    </source>
</evidence>
<name>A0A2H0N8E9_9BACT</name>
<gene>
    <name evidence="1" type="ORF">COV57_00530</name>
</gene>
<dbReference type="AlphaFoldDB" id="A0A2H0N8E9"/>
<organism evidence="1 2">
    <name type="scientific">Candidatus Liptonbacteria bacterium CG11_big_fil_rev_8_21_14_0_20_35_14</name>
    <dbReference type="NCBI Taxonomy" id="1974634"/>
    <lineage>
        <taxon>Bacteria</taxon>
        <taxon>Candidatus Liptoniibacteriota</taxon>
    </lineage>
</organism>
<protein>
    <submittedName>
        <fullName evidence="1">Uncharacterized protein</fullName>
    </submittedName>
</protein>
<reference evidence="1 2" key="1">
    <citation type="submission" date="2017-09" db="EMBL/GenBank/DDBJ databases">
        <title>Depth-based differentiation of microbial function through sediment-hosted aquifers and enrichment of novel symbionts in the deep terrestrial subsurface.</title>
        <authorList>
            <person name="Probst A.J."/>
            <person name="Ladd B."/>
            <person name="Jarett J.K."/>
            <person name="Geller-Mcgrath D.E."/>
            <person name="Sieber C.M."/>
            <person name="Emerson J.B."/>
            <person name="Anantharaman K."/>
            <person name="Thomas B.C."/>
            <person name="Malmstrom R."/>
            <person name="Stieglmeier M."/>
            <person name="Klingl A."/>
            <person name="Woyke T."/>
            <person name="Ryan C.M."/>
            <person name="Banfield J.F."/>
        </authorList>
    </citation>
    <scope>NUCLEOTIDE SEQUENCE [LARGE SCALE GENOMIC DNA]</scope>
    <source>
        <strain evidence="1">CG11_big_fil_rev_8_21_14_0_20_35_14</strain>
    </source>
</reference>
<dbReference type="EMBL" id="PCWO01000007">
    <property type="protein sequence ID" value="PIR05164.1"/>
    <property type="molecule type" value="Genomic_DNA"/>
</dbReference>
<dbReference type="Proteomes" id="UP000229893">
    <property type="component" value="Unassembled WGS sequence"/>
</dbReference>
<accession>A0A2H0N8E9</accession>
<comment type="caution">
    <text evidence="1">The sequence shown here is derived from an EMBL/GenBank/DDBJ whole genome shotgun (WGS) entry which is preliminary data.</text>
</comment>
<evidence type="ECO:0000313" key="2">
    <source>
        <dbReference type="Proteomes" id="UP000229893"/>
    </source>
</evidence>
<proteinExistence type="predicted"/>
<feature type="non-terminal residue" evidence="1">
    <location>
        <position position="1"/>
    </location>
</feature>